<dbReference type="RefSeq" id="WP_311861251.1">
    <property type="nucleotide sequence ID" value="NZ_JAUZVV010000001.1"/>
</dbReference>
<keyword evidence="4" id="KW-1185">Reference proteome</keyword>
<dbReference type="InterPro" id="IPR023365">
    <property type="entry name" value="Sortase_dom-sf"/>
</dbReference>
<dbReference type="Gene3D" id="2.40.260.10">
    <property type="entry name" value="Sortase"/>
    <property type="match status" value="1"/>
</dbReference>
<comment type="caution">
    <text evidence="3">The sequence shown here is derived from an EMBL/GenBank/DDBJ whole genome shotgun (WGS) entry which is preliminary data.</text>
</comment>
<dbReference type="InterPro" id="IPR005754">
    <property type="entry name" value="Sortase"/>
</dbReference>
<keyword evidence="1" id="KW-0378">Hydrolase</keyword>
<dbReference type="Proteomes" id="UP001251849">
    <property type="component" value="Unassembled WGS sequence"/>
</dbReference>
<gene>
    <name evidence="3" type="ORF">Q9S71_06400</name>
</gene>
<dbReference type="InterPro" id="IPR042002">
    <property type="entry name" value="Sortase_C"/>
</dbReference>
<dbReference type="SUPFAM" id="SSF63817">
    <property type="entry name" value="Sortase"/>
    <property type="match status" value="1"/>
</dbReference>
<evidence type="ECO:0000313" key="4">
    <source>
        <dbReference type="Proteomes" id="UP001251849"/>
    </source>
</evidence>
<protein>
    <submittedName>
        <fullName evidence="3">Class C sortase</fullName>
    </submittedName>
</protein>
<dbReference type="NCBIfam" id="TIGR01076">
    <property type="entry name" value="sortase_fam"/>
    <property type="match status" value="1"/>
</dbReference>
<keyword evidence="2" id="KW-1133">Transmembrane helix</keyword>
<keyword evidence="2" id="KW-0812">Transmembrane</keyword>
<proteinExistence type="predicted"/>
<evidence type="ECO:0000313" key="3">
    <source>
        <dbReference type="EMBL" id="MDT3316450.1"/>
    </source>
</evidence>
<organism evidence="3 4">
    <name type="scientific">Microbacterium gawkjiense</name>
    <dbReference type="NCBI Taxonomy" id="3067309"/>
    <lineage>
        <taxon>Bacteria</taxon>
        <taxon>Bacillati</taxon>
        <taxon>Actinomycetota</taxon>
        <taxon>Actinomycetes</taxon>
        <taxon>Micrococcales</taxon>
        <taxon>Microbacteriaceae</taxon>
        <taxon>Microbacterium</taxon>
    </lineage>
</organism>
<evidence type="ECO:0000256" key="1">
    <source>
        <dbReference type="ARBA" id="ARBA00022801"/>
    </source>
</evidence>
<dbReference type="EMBL" id="JAUZVV010000001">
    <property type="protein sequence ID" value="MDT3316450.1"/>
    <property type="molecule type" value="Genomic_DNA"/>
</dbReference>
<dbReference type="Pfam" id="PF04203">
    <property type="entry name" value="Sortase"/>
    <property type="match status" value="1"/>
</dbReference>
<sequence>MTATAELPSRGELRRRARWRLSAVSLLIGIGALIAVGLLLYPSAAAWFSQYEQSQRIDGYGDQVQDLGAGTIEQKLQDAREYNAGLAQSGAQIGANERLPIADDPDQGDAYASQLRGADGGLMARLRIPVIDLDLPIYHGTSEAVLHAGVGHLEGTALPVGGPSTHSVLTAHRGLASAELFTHLDQVSVDDTFTVEVFGDVLSYRVIETRVVEPEDTRSLFPRVGEDLMTLVTCTPLGVNSHRILVTAERIIPTPQKDLDAAGERPEIPRFAWWAVGAGGAVLIVGLYIWWSGRPVRPVPGPAPVESEIG</sequence>
<keyword evidence="2" id="KW-0472">Membrane</keyword>
<dbReference type="NCBIfam" id="NF033745">
    <property type="entry name" value="class_C_sortase"/>
    <property type="match status" value="1"/>
</dbReference>
<feature type="transmembrane region" description="Helical" evidence="2">
    <location>
        <begin position="271"/>
        <end position="291"/>
    </location>
</feature>
<feature type="transmembrane region" description="Helical" evidence="2">
    <location>
        <begin position="21"/>
        <end position="41"/>
    </location>
</feature>
<reference evidence="3 4" key="1">
    <citation type="submission" date="2023-08" db="EMBL/GenBank/DDBJ databases">
        <title>Microbacterium aquilitoris sp. nov. and Microbacterium gwkjibeachense sp. nov., isolated from beach.</title>
        <authorList>
            <person name="Lee S.D."/>
            <person name="Yang H."/>
            <person name="Kim I."/>
        </authorList>
    </citation>
    <scope>NUCLEOTIDE SEQUENCE [LARGE SCALE GENOMIC DNA]</scope>
    <source>
        <strain evidence="3 4">KSW4-11</strain>
    </source>
</reference>
<accession>A0ABU3G9F4</accession>
<name>A0ABU3G9F4_9MICO</name>
<dbReference type="CDD" id="cd05827">
    <property type="entry name" value="Sortase_C"/>
    <property type="match status" value="1"/>
</dbReference>
<evidence type="ECO:0000256" key="2">
    <source>
        <dbReference type="SAM" id="Phobius"/>
    </source>
</evidence>